<reference evidence="9" key="1">
    <citation type="submission" date="2025-08" db="UniProtKB">
        <authorList>
            <consortium name="RefSeq"/>
        </authorList>
    </citation>
    <scope>IDENTIFICATION</scope>
</reference>
<dbReference type="GO" id="GO:0008296">
    <property type="term" value="F:3'-5'-DNA exonuclease activity"/>
    <property type="evidence" value="ECO:0007669"/>
    <property type="project" value="TreeGrafter"/>
</dbReference>
<feature type="binding site" evidence="7">
    <location>
        <position position="191"/>
    </location>
    <ligand>
        <name>a divalent metal cation</name>
        <dbReference type="ChEBI" id="CHEBI:60240"/>
        <label>2</label>
    </ligand>
</feature>
<dbReference type="CDD" id="cd01310">
    <property type="entry name" value="TatD_DNAse"/>
    <property type="match status" value="1"/>
</dbReference>
<dbReference type="GO" id="GO:0046872">
    <property type="term" value="F:metal ion binding"/>
    <property type="evidence" value="ECO:0007669"/>
    <property type="project" value="UniProtKB-KW"/>
</dbReference>
<name>A0A9U8EA79_BIOGL</name>
<evidence type="ECO:0000256" key="3">
    <source>
        <dbReference type="ARBA" id="ARBA00022723"/>
    </source>
</evidence>
<protein>
    <recommendedName>
        <fullName evidence="5">Deoxyribonuclease TATDN1</fullName>
    </recommendedName>
</protein>
<keyword evidence="8" id="KW-1185">Reference proteome</keyword>
<dbReference type="FunFam" id="3.20.20.140:FF:000040">
    <property type="entry name" value="Putative tatD related deoxyribonuclease"/>
    <property type="match status" value="1"/>
</dbReference>
<evidence type="ECO:0000256" key="7">
    <source>
        <dbReference type="PIRSR" id="PIRSR005902-1"/>
    </source>
</evidence>
<evidence type="ECO:0000256" key="4">
    <source>
        <dbReference type="ARBA" id="ARBA00022801"/>
    </source>
</evidence>
<proteinExistence type="inferred from homology"/>
<dbReference type="Proteomes" id="UP001165740">
    <property type="component" value="Chromosome 5"/>
</dbReference>
<organism evidence="8 9">
    <name type="scientific">Biomphalaria glabrata</name>
    <name type="common">Bloodfluke planorb</name>
    <name type="synonym">Freshwater snail</name>
    <dbReference type="NCBI Taxonomy" id="6526"/>
    <lineage>
        <taxon>Eukaryota</taxon>
        <taxon>Metazoa</taxon>
        <taxon>Spiralia</taxon>
        <taxon>Lophotrochozoa</taxon>
        <taxon>Mollusca</taxon>
        <taxon>Gastropoda</taxon>
        <taxon>Heterobranchia</taxon>
        <taxon>Euthyneura</taxon>
        <taxon>Panpulmonata</taxon>
        <taxon>Hygrophila</taxon>
        <taxon>Lymnaeoidea</taxon>
        <taxon>Planorbidae</taxon>
        <taxon>Biomphalaria</taxon>
    </lineage>
</organism>
<dbReference type="KEGG" id="bgt:106065453"/>
<dbReference type="PANTHER" id="PTHR10060">
    <property type="entry name" value="TATD FAMILY DEOXYRIBONUCLEASE"/>
    <property type="match status" value="1"/>
</dbReference>
<gene>
    <name evidence="9" type="primary">LOC106065453</name>
</gene>
<dbReference type="SUPFAM" id="SSF51556">
    <property type="entry name" value="Metallo-dependent hydrolases"/>
    <property type="match status" value="1"/>
</dbReference>
<comment type="similarity">
    <text evidence="1">Belongs to the metallo-dependent hydrolases superfamily. TatD-type hydrolase family.</text>
</comment>
<dbReference type="GO" id="GO:0005829">
    <property type="term" value="C:cytosol"/>
    <property type="evidence" value="ECO:0007669"/>
    <property type="project" value="TreeGrafter"/>
</dbReference>
<evidence type="ECO:0000256" key="2">
    <source>
        <dbReference type="ARBA" id="ARBA00022722"/>
    </source>
</evidence>
<dbReference type="PANTHER" id="PTHR10060:SF15">
    <property type="entry name" value="DEOXYRIBONUCLEASE TATDN1"/>
    <property type="match status" value="1"/>
</dbReference>
<dbReference type="InterPro" id="IPR001130">
    <property type="entry name" value="TatD-like"/>
</dbReference>
<evidence type="ECO:0000313" key="8">
    <source>
        <dbReference type="Proteomes" id="UP001165740"/>
    </source>
</evidence>
<feature type="binding site" evidence="7">
    <location>
        <position position="129"/>
    </location>
    <ligand>
        <name>a divalent metal cation</name>
        <dbReference type="ChEBI" id="CHEBI:60240"/>
        <label>1</label>
    </ligand>
</feature>
<accession>A0A9U8EA79</accession>
<comment type="function">
    <text evidence="6">Deoxyribonuclease which catalyzes (in vitro) the decatenation of kinetoplast DNA, which are circular DNA catenated to each other, producing linear DNA molecules. Plays an important role in chromosomal segregation and cell cycle progression during eye development probably via its DNA decatenation activity.</text>
</comment>
<dbReference type="InterPro" id="IPR050891">
    <property type="entry name" value="TatD-type_Hydrolase"/>
</dbReference>
<evidence type="ECO:0000256" key="1">
    <source>
        <dbReference type="ARBA" id="ARBA00009275"/>
    </source>
</evidence>
<keyword evidence="3 7" id="KW-0479">Metal-binding</keyword>
<evidence type="ECO:0000313" key="9">
    <source>
        <dbReference type="RefSeq" id="XP_013079738.2"/>
    </source>
</evidence>
<sequence length="319" mass="35983">MRLLGLLKMAKTPCRSRSLNFIDIGANLSDAVYKGVYNGKQCHEDDLEQVLNRAYQHNVQKVIITGGSLKDSQAALNIAKLKDNLYCTVGCHPTRSLEFEKDGQDPENYLQELITLANENKKKVVAVGEMGLDFDRLHFAPKEAQIKYFTKQMDLISATNLPVFFHCRAAHPEFISVVSKYRDNIRGGVVHSFTGTKEEAAAILDLGLYIGINGCSLKTQENIDVMCTIPSNRLMIETDCPYCEIRPTHAGFKYIKTQFVSKKKEKYDPEFCVKSRNEPCTIIQVLEVMSGARQENEDDLADIIYKNTLELFFKGSESC</sequence>
<keyword evidence="2" id="KW-0540">Nuclease</keyword>
<dbReference type="PIRSF" id="PIRSF005902">
    <property type="entry name" value="DNase_TatD"/>
    <property type="match status" value="1"/>
</dbReference>
<feature type="binding site" evidence="7">
    <location>
        <position position="166"/>
    </location>
    <ligand>
        <name>a divalent metal cation</name>
        <dbReference type="ChEBI" id="CHEBI:60240"/>
        <label>2</label>
    </ligand>
</feature>
<dbReference type="InterPro" id="IPR032466">
    <property type="entry name" value="Metal_Hydrolase"/>
</dbReference>
<dbReference type="GeneID" id="106065453"/>
<dbReference type="Pfam" id="PF01026">
    <property type="entry name" value="TatD_DNase"/>
    <property type="match status" value="1"/>
</dbReference>
<dbReference type="AlphaFoldDB" id="A0A9U8EA79"/>
<feature type="binding site" evidence="7">
    <location>
        <position position="239"/>
    </location>
    <ligand>
        <name>a divalent metal cation</name>
        <dbReference type="ChEBI" id="CHEBI:60240"/>
        <label>1</label>
    </ligand>
</feature>
<evidence type="ECO:0000256" key="6">
    <source>
        <dbReference type="ARBA" id="ARBA00045223"/>
    </source>
</evidence>
<dbReference type="OrthoDB" id="6079689at2759"/>
<keyword evidence="4" id="KW-0378">Hydrolase</keyword>
<evidence type="ECO:0000256" key="5">
    <source>
        <dbReference type="ARBA" id="ARBA00039767"/>
    </source>
</evidence>
<dbReference type="RefSeq" id="XP_013079738.2">
    <property type="nucleotide sequence ID" value="XM_013224284.2"/>
</dbReference>
<dbReference type="OMA" id="YGGSQKH"/>
<dbReference type="Gene3D" id="3.20.20.140">
    <property type="entry name" value="Metal-dependent hydrolases"/>
    <property type="match status" value="1"/>
</dbReference>